<evidence type="ECO:0000313" key="2">
    <source>
        <dbReference type="Proteomes" id="UP000294003"/>
    </source>
</evidence>
<reference evidence="1 2" key="1">
    <citation type="submission" date="2018-06" db="EMBL/GenBank/DDBJ databases">
        <title>Complete Genomes of Monosporascus.</title>
        <authorList>
            <person name="Robinson A.J."/>
            <person name="Natvig D.O."/>
        </authorList>
    </citation>
    <scope>NUCLEOTIDE SEQUENCE [LARGE SCALE GENOMIC DNA]</scope>
    <source>
        <strain evidence="1 2">CBS 609.92</strain>
    </source>
</reference>
<organism evidence="1 2">
    <name type="scientific">Monosporascus cannonballus</name>
    <dbReference type="NCBI Taxonomy" id="155416"/>
    <lineage>
        <taxon>Eukaryota</taxon>
        <taxon>Fungi</taxon>
        <taxon>Dikarya</taxon>
        <taxon>Ascomycota</taxon>
        <taxon>Pezizomycotina</taxon>
        <taxon>Sordariomycetes</taxon>
        <taxon>Xylariomycetidae</taxon>
        <taxon>Xylariales</taxon>
        <taxon>Xylariales incertae sedis</taxon>
        <taxon>Monosporascus</taxon>
    </lineage>
</organism>
<protein>
    <submittedName>
        <fullName evidence="1">Uncharacterized protein</fullName>
    </submittedName>
</protein>
<dbReference type="EMBL" id="QJNS01000136">
    <property type="protein sequence ID" value="RYO85476.1"/>
    <property type="molecule type" value="Genomic_DNA"/>
</dbReference>
<proteinExistence type="predicted"/>
<comment type="caution">
    <text evidence="1">The sequence shown here is derived from an EMBL/GenBank/DDBJ whole genome shotgun (WGS) entry which is preliminary data.</text>
</comment>
<evidence type="ECO:0000313" key="1">
    <source>
        <dbReference type="EMBL" id="RYO85476.1"/>
    </source>
</evidence>
<keyword evidence="2" id="KW-1185">Reference proteome</keyword>
<gene>
    <name evidence="1" type="ORF">DL762_005166</name>
</gene>
<name>A0ABY0H6P2_9PEZI</name>
<dbReference type="Proteomes" id="UP000294003">
    <property type="component" value="Unassembled WGS sequence"/>
</dbReference>
<accession>A0ABY0H6P2</accession>
<sequence>MGKNSRLKPKAFPITDFNYGSPTTVSETERKKRAGAMKGRWRKATIPPMEAMFTGEATKRKKLHDHDKHTIAGAITSDTYMKNLILAHPPSQEVDLTDVLAAATKIKPQQQPANSVLWMETMGTLERVISEGHQRGWKDDSLLPINHLPSLTSFEMLRIYGDQTMGFGTWPQTVSERMDMAGVGWIRVPPEKRIIPSYWKEYCDRRKIKYARVASIAGRQNAVSGQSAQPLSQKPELRLLNKGAKPTSASTDEQSWKQGLINERNTLDDQLAAPSPWDDARNKFRGFSGKEAQDGILDKVKDNLVTLVKAVDQHIHHDAGQLQHLRRAASVDALSG</sequence>